<dbReference type="EMBL" id="JAULSJ010000001">
    <property type="protein sequence ID" value="MDO3423465.1"/>
    <property type="molecule type" value="Genomic_DNA"/>
</dbReference>
<protein>
    <recommendedName>
        <fullName evidence="3">HNH endonuclease</fullName>
    </recommendedName>
</protein>
<dbReference type="Gene3D" id="1.10.30.50">
    <property type="match status" value="1"/>
</dbReference>
<gene>
    <name evidence="1" type="ORF">QWT87_01100</name>
</gene>
<reference evidence="1" key="1">
    <citation type="submission" date="2023-07" db="EMBL/GenBank/DDBJ databases">
        <title>AMR profile of multidrug- resistance Chryseobacterium gambrini related strain.</title>
        <authorList>
            <person name="Kirdat K."/>
            <person name="Bhatt A."/>
            <person name="Kuyare S."/>
            <person name="Yadav A."/>
        </authorList>
    </citation>
    <scope>NUCLEOTIDE SEQUENCE</scope>
    <source>
        <strain evidence="1">APV-1</strain>
    </source>
</reference>
<comment type="caution">
    <text evidence="1">The sequence shown here is derived from an EMBL/GenBank/DDBJ whole genome shotgun (WGS) entry which is preliminary data.</text>
</comment>
<organism evidence="1 2">
    <name type="scientific">Chryseobacterium urinae</name>
    <dbReference type="NCBI Taxonomy" id="3058400"/>
    <lineage>
        <taxon>Bacteria</taxon>
        <taxon>Pseudomonadati</taxon>
        <taxon>Bacteroidota</taxon>
        <taxon>Flavobacteriia</taxon>
        <taxon>Flavobacteriales</taxon>
        <taxon>Weeksellaceae</taxon>
        <taxon>Chryseobacterium group</taxon>
        <taxon>Chryseobacterium</taxon>
    </lineage>
</organism>
<name>A0ABT8TXE7_9FLAO</name>
<evidence type="ECO:0008006" key="3">
    <source>
        <dbReference type="Google" id="ProtNLM"/>
    </source>
</evidence>
<evidence type="ECO:0000313" key="2">
    <source>
        <dbReference type="Proteomes" id="UP001168128"/>
    </source>
</evidence>
<dbReference type="Proteomes" id="UP001168128">
    <property type="component" value="Unassembled WGS sequence"/>
</dbReference>
<sequence>MLSINFGKLTEDNCLSFCDGYLNSSGKKIKGMIDWIFERKENILDDTITNISENFSIKKELEELKAKLTKEEIKKILSCDYKKLENKNDEYSKFDFNFWLAPKIEVNLLEKIFNYSSFRNYKKTIINGYWLSEKLGIDCCPYCNRNYTSSHQTFFKNINNELKEKHVFPEFDHFYPKEKYKLLAISFYNLIPSCNICNTHFKGGRNPLDIFHPYKNVIDNHFSFIGFPNDIGTLYGAGHKITLDFEYNCDSITKEELVKSIDFFGIKDTYEKCHSNLIEDIIYKKLAFSERYIKELQSTYKISFEDAYKILFEVHFEDDKLHRRPFSKLKKDIYKNF</sequence>
<proteinExistence type="predicted"/>
<dbReference type="RefSeq" id="WP_302712816.1">
    <property type="nucleotide sequence ID" value="NZ_JAULSJ010000001.1"/>
</dbReference>
<accession>A0ABT8TXE7</accession>
<evidence type="ECO:0000313" key="1">
    <source>
        <dbReference type="EMBL" id="MDO3423465.1"/>
    </source>
</evidence>
<keyword evidence="2" id="KW-1185">Reference proteome</keyword>